<gene>
    <name evidence="1" type="ORF">SCLCIDRAFT_28488</name>
</gene>
<evidence type="ECO:0000313" key="2">
    <source>
        <dbReference type="Proteomes" id="UP000053989"/>
    </source>
</evidence>
<reference evidence="2" key="2">
    <citation type="submission" date="2015-01" db="EMBL/GenBank/DDBJ databases">
        <title>Evolutionary Origins and Diversification of the Mycorrhizal Mutualists.</title>
        <authorList>
            <consortium name="DOE Joint Genome Institute"/>
            <consortium name="Mycorrhizal Genomics Consortium"/>
            <person name="Kohler A."/>
            <person name="Kuo A."/>
            <person name="Nagy L.G."/>
            <person name="Floudas D."/>
            <person name="Copeland A."/>
            <person name="Barry K.W."/>
            <person name="Cichocki N."/>
            <person name="Veneault-Fourrey C."/>
            <person name="LaButti K."/>
            <person name="Lindquist E.A."/>
            <person name="Lipzen A."/>
            <person name="Lundell T."/>
            <person name="Morin E."/>
            <person name="Murat C."/>
            <person name="Riley R."/>
            <person name="Ohm R."/>
            <person name="Sun H."/>
            <person name="Tunlid A."/>
            <person name="Henrissat B."/>
            <person name="Grigoriev I.V."/>
            <person name="Hibbett D.S."/>
            <person name="Martin F."/>
        </authorList>
    </citation>
    <scope>NUCLEOTIDE SEQUENCE [LARGE SCALE GENOMIC DNA]</scope>
    <source>
        <strain evidence="2">Foug A</strain>
    </source>
</reference>
<organism evidence="1 2">
    <name type="scientific">Scleroderma citrinum Foug A</name>
    <dbReference type="NCBI Taxonomy" id="1036808"/>
    <lineage>
        <taxon>Eukaryota</taxon>
        <taxon>Fungi</taxon>
        <taxon>Dikarya</taxon>
        <taxon>Basidiomycota</taxon>
        <taxon>Agaricomycotina</taxon>
        <taxon>Agaricomycetes</taxon>
        <taxon>Agaricomycetidae</taxon>
        <taxon>Boletales</taxon>
        <taxon>Sclerodermatineae</taxon>
        <taxon>Sclerodermataceae</taxon>
        <taxon>Scleroderma</taxon>
    </lineage>
</organism>
<dbReference type="HOGENOM" id="CLU_001324_7_0_1"/>
<dbReference type="InParanoid" id="A0A0C2ZZI6"/>
<dbReference type="InterPro" id="IPR027417">
    <property type="entry name" value="P-loop_NTPase"/>
</dbReference>
<dbReference type="Proteomes" id="UP000053989">
    <property type="component" value="Unassembled WGS sequence"/>
</dbReference>
<accession>A0A0C2ZZI6</accession>
<evidence type="ECO:0008006" key="3">
    <source>
        <dbReference type="Google" id="ProtNLM"/>
    </source>
</evidence>
<dbReference type="AlphaFoldDB" id="A0A0C2ZZI6"/>
<protein>
    <recommendedName>
        <fullName evidence="3">UvrD-like helicase C-terminal domain-containing protein</fullName>
    </recommendedName>
</protein>
<sequence length="187" mass="20955">MANGARGHIVDIILDPREERDIPAGKHMELQYPPAYVLVQMIRTKASTLDGLQPGILPITPLSRTFTITTANGNKPTVTRQQLPITPAYAFTDYRSQGQTIEYCIIDIGTPPTGRLTPFNAYVALSRSRGKSTIHLLRDFNDKLFTQHPSEYLRNEDSHLEKMDHKTKHQWDALKASGVTGRALTLC</sequence>
<dbReference type="OrthoDB" id="2986975at2759"/>
<dbReference type="STRING" id="1036808.A0A0C2ZZI6"/>
<reference evidence="1 2" key="1">
    <citation type="submission" date="2014-04" db="EMBL/GenBank/DDBJ databases">
        <authorList>
            <consortium name="DOE Joint Genome Institute"/>
            <person name="Kuo A."/>
            <person name="Kohler A."/>
            <person name="Nagy L.G."/>
            <person name="Floudas D."/>
            <person name="Copeland A."/>
            <person name="Barry K.W."/>
            <person name="Cichocki N."/>
            <person name="Veneault-Fourrey C."/>
            <person name="LaButti K."/>
            <person name="Lindquist E.A."/>
            <person name="Lipzen A."/>
            <person name="Lundell T."/>
            <person name="Morin E."/>
            <person name="Murat C."/>
            <person name="Sun H."/>
            <person name="Tunlid A."/>
            <person name="Henrissat B."/>
            <person name="Grigoriev I.V."/>
            <person name="Hibbett D.S."/>
            <person name="Martin F."/>
            <person name="Nordberg H.P."/>
            <person name="Cantor M.N."/>
            <person name="Hua S.X."/>
        </authorList>
    </citation>
    <scope>NUCLEOTIDE SEQUENCE [LARGE SCALE GENOMIC DNA]</scope>
    <source>
        <strain evidence="1 2">Foug A</strain>
    </source>
</reference>
<keyword evidence="2" id="KW-1185">Reference proteome</keyword>
<proteinExistence type="predicted"/>
<dbReference type="EMBL" id="KN822094">
    <property type="protein sequence ID" value="KIM57852.1"/>
    <property type="molecule type" value="Genomic_DNA"/>
</dbReference>
<dbReference type="SUPFAM" id="SSF52540">
    <property type="entry name" value="P-loop containing nucleoside triphosphate hydrolases"/>
    <property type="match status" value="1"/>
</dbReference>
<evidence type="ECO:0000313" key="1">
    <source>
        <dbReference type="EMBL" id="KIM57852.1"/>
    </source>
</evidence>
<name>A0A0C2ZZI6_9AGAM</name>